<keyword evidence="1" id="KW-0805">Transcription regulation</keyword>
<protein>
    <submittedName>
        <fullName evidence="5 6">MarR family transcriptional regulator</fullName>
    </submittedName>
</protein>
<sequence length="147" mass="16666">MSIETGYRLADNSRQLRRLFDERVRGLGITGPQARLLLSLERNPGENQAFYAERLEIEPITLTRIVDRLEEAGWIERRSDPADRRARILHLTDKSRGIVTRLRVSVEGLFEEMLAGFDAGERAVFADLLERIATNLAAARQPEVAHG</sequence>
<evidence type="ECO:0000259" key="4">
    <source>
        <dbReference type="PROSITE" id="PS50995"/>
    </source>
</evidence>
<proteinExistence type="predicted"/>
<dbReference type="InterPro" id="IPR036388">
    <property type="entry name" value="WH-like_DNA-bd_sf"/>
</dbReference>
<dbReference type="PRINTS" id="PR00598">
    <property type="entry name" value="HTHMARR"/>
</dbReference>
<dbReference type="PROSITE" id="PS01117">
    <property type="entry name" value="HTH_MARR_1"/>
    <property type="match status" value="1"/>
</dbReference>
<evidence type="ECO:0000256" key="1">
    <source>
        <dbReference type="ARBA" id="ARBA00023015"/>
    </source>
</evidence>
<organism evidence="6 7">
    <name type="scientific">Erythrobacter ramosus</name>
    <dbReference type="NCBI Taxonomy" id="35811"/>
    <lineage>
        <taxon>Bacteria</taxon>
        <taxon>Pseudomonadati</taxon>
        <taxon>Pseudomonadota</taxon>
        <taxon>Alphaproteobacteria</taxon>
        <taxon>Sphingomonadales</taxon>
        <taxon>Erythrobacteraceae</taxon>
        <taxon>Erythrobacter/Porphyrobacter group</taxon>
        <taxon>Erythrobacter</taxon>
    </lineage>
</organism>
<reference evidence="5 8" key="2">
    <citation type="submission" date="2020-08" db="EMBL/GenBank/DDBJ databases">
        <title>Genomic Encyclopedia of Type Strains, Phase IV (KMG-IV): sequencing the most valuable type-strain genomes for metagenomic binning, comparative biology and taxonomic classification.</title>
        <authorList>
            <person name="Goeker M."/>
        </authorList>
    </citation>
    <scope>NUCLEOTIDE SEQUENCE [LARGE SCALE GENOMIC DNA]</scope>
    <source>
        <strain evidence="5 8">DSM 8510</strain>
    </source>
</reference>
<evidence type="ECO:0000256" key="2">
    <source>
        <dbReference type="ARBA" id="ARBA00023125"/>
    </source>
</evidence>
<dbReference type="InterPro" id="IPR000835">
    <property type="entry name" value="HTH_MarR-typ"/>
</dbReference>
<evidence type="ECO:0000256" key="3">
    <source>
        <dbReference type="ARBA" id="ARBA00023163"/>
    </source>
</evidence>
<evidence type="ECO:0000313" key="7">
    <source>
        <dbReference type="Proteomes" id="UP000430021"/>
    </source>
</evidence>
<dbReference type="GO" id="GO:0003677">
    <property type="term" value="F:DNA binding"/>
    <property type="evidence" value="ECO:0007669"/>
    <property type="project" value="UniProtKB-KW"/>
</dbReference>
<evidence type="ECO:0000313" key="5">
    <source>
        <dbReference type="EMBL" id="MBB3775811.1"/>
    </source>
</evidence>
<dbReference type="PROSITE" id="PS50995">
    <property type="entry name" value="HTH_MARR_2"/>
    <property type="match status" value="1"/>
</dbReference>
<dbReference type="Proteomes" id="UP000548685">
    <property type="component" value="Unassembled WGS sequence"/>
</dbReference>
<evidence type="ECO:0000313" key="8">
    <source>
        <dbReference type="Proteomes" id="UP000548685"/>
    </source>
</evidence>
<feature type="domain" description="HTH marR-type" evidence="4">
    <location>
        <begin position="2"/>
        <end position="134"/>
    </location>
</feature>
<dbReference type="PANTHER" id="PTHR33164:SF64">
    <property type="entry name" value="TRANSCRIPTIONAL REGULATOR SLYA"/>
    <property type="match status" value="1"/>
</dbReference>
<dbReference type="PANTHER" id="PTHR33164">
    <property type="entry name" value="TRANSCRIPTIONAL REGULATOR, MARR FAMILY"/>
    <property type="match status" value="1"/>
</dbReference>
<keyword evidence="8" id="KW-1185">Reference proteome</keyword>
<dbReference type="Gene3D" id="1.10.10.10">
    <property type="entry name" value="Winged helix-like DNA-binding domain superfamily/Winged helix DNA-binding domain"/>
    <property type="match status" value="1"/>
</dbReference>
<dbReference type="RefSeq" id="WP_160761171.1">
    <property type="nucleotide sequence ID" value="NZ_BAAADZ010000010.1"/>
</dbReference>
<dbReference type="AlphaFoldDB" id="A0A6I4UNF7"/>
<dbReference type="Proteomes" id="UP000430021">
    <property type="component" value="Unassembled WGS sequence"/>
</dbReference>
<gene>
    <name evidence="5" type="ORF">FHS52_001780</name>
    <name evidence="6" type="ORF">GRI59_10810</name>
</gene>
<reference evidence="6 7" key="1">
    <citation type="submission" date="2019-12" db="EMBL/GenBank/DDBJ databases">
        <title>Genomic-based taxomic classification of the family Erythrobacteraceae.</title>
        <authorList>
            <person name="Xu L."/>
        </authorList>
    </citation>
    <scope>NUCLEOTIDE SEQUENCE [LARGE SCALE GENOMIC DNA]</scope>
    <source>
        <strain evidence="6 7">JCM 10282</strain>
    </source>
</reference>
<dbReference type="GO" id="GO:0006950">
    <property type="term" value="P:response to stress"/>
    <property type="evidence" value="ECO:0007669"/>
    <property type="project" value="TreeGrafter"/>
</dbReference>
<keyword evidence="2 5" id="KW-0238">DNA-binding</keyword>
<dbReference type="InterPro" id="IPR036390">
    <property type="entry name" value="WH_DNA-bd_sf"/>
</dbReference>
<name>A0A6I4UNF7_9SPHN</name>
<dbReference type="SMART" id="SM00347">
    <property type="entry name" value="HTH_MARR"/>
    <property type="match status" value="1"/>
</dbReference>
<dbReference type="EMBL" id="JACICE010000002">
    <property type="protein sequence ID" value="MBB3775811.1"/>
    <property type="molecule type" value="Genomic_DNA"/>
</dbReference>
<comment type="caution">
    <text evidence="6">The sequence shown here is derived from an EMBL/GenBank/DDBJ whole genome shotgun (WGS) entry which is preliminary data.</text>
</comment>
<dbReference type="GO" id="GO:0003700">
    <property type="term" value="F:DNA-binding transcription factor activity"/>
    <property type="evidence" value="ECO:0007669"/>
    <property type="project" value="InterPro"/>
</dbReference>
<dbReference type="EMBL" id="WTYB01000002">
    <property type="protein sequence ID" value="MXP39097.1"/>
    <property type="molecule type" value="Genomic_DNA"/>
</dbReference>
<dbReference type="OrthoDB" id="582199at2"/>
<dbReference type="SUPFAM" id="SSF46785">
    <property type="entry name" value="Winged helix' DNA-binding domain"/>
    <property type="match status" value="1"/>
</dbReference>
<evidence type="ECO:0000313" key="6">
    <source>
        <dbReference type="EMBL" id="MXP39097.1"/>
    </source>
</evidence>
<dbReference type="InterPro" id="IPR023187">
    <property type="entry name" value="Tscrpt_reg_MarR-type_CS"/>
</dbReference>
<keyword evidence="3" id="KW-0804">Transcription</keyword>
<accession>A0A6I4UNF7</accession>
<dbReference type="InterPro" id="IPR039422">
    <property type="entry name" value="MarR/SlyA-like"/>
</dbReference>
<dbReference type="Pfam" id="PF01047">
    <property type="entry name" value="MarR"/>
    <property type="match status" value="1"/>
</dbReference>